<dbReference type="Proteomes" id="UP001236507">
    <property type="component" value="Unassembled WGS sequence"/>
</dbReference>
<keyword evidence="3 5" id="KW-0378">Hydrolase</keyword>
<evidence type="ECO:0000313" key="6">
    <source>
        <dbReference type="EMBL" id="MDI9862434.1"/>
    </source>
</evidence>
<gene>
    <name evidence="6" type="ORF">QM524_24635</name>
</gene>
<comment type="caution">
    <text evidence="6">The sequence shown here is derived from an EMBL/GenBank/DDBJ whole genome shotgun (WGS) entry which is preliminary data.</text>
</comment>
<evidence type="ECO:0000256" key="3">
    <source>
        <dbReference type="ARBA" id="ARBA00022801"/>
    </source>
</evidence>
<dbReference type="InterPro" id="IPR006710">
    <property type="entry name" value="Glyco_hydro_43"/>
</dbReference>
<dbReference type="PIRSF" id="PIRSF026534">
    <property type="entry name" value="Endo_alpha-L-arabinosidase"/>
    <property type="match status" value="1"/>
</dbReference>
<organism evidence="6 7">
    <name type="scientific">Flectobacillus roseus</name>
    <dbReference type="NCBI Taxonomy" id="502259"/>
    <lineage>
        <taxon>Bacteria</taxon>
        <taxon>Pseudomonadati</taxon>
        <taxon>Bacteroidota</taxon>
        <taxon>Cytophagia</taxon>
        <taxon>Cytophagales</taxon>
        <taxon>Flectobacillaceae</taxon>
        <taxon>Flectobacillus</taxon>
    </lineage>
</organism>
<dbReference type="EMBL" id="JASHIF010000029">
    <property type="protein sequence ID" value="MDI9862434.1"/>
    <property type="molecule type" value="Genomic_DNA"/>
</dbReference>
<dbReference type="PANTHER" id="PTHR43301:SF3">
    <property type="entry name" value="ARABINAN ENDO-1,5-ALPHA-L-ARABINOSIDASE A-RELATED"/>
    <property type="match status" value="1"/>
</dbReference>
<name>A0ABT6YG80_9BACT</name>
<comment type="similarity">
    <text evidence="2 5">Belongs to the glycosyl hydrolase 43 family.</text>
</comment>
<sequence length="320" mass="35477">MKSISTCCMALLMWCQYELSFAQTEHPYSHDPSTVVRDGDMFWYFSTGWGITPAFSKDLKYWDVKTPPIFKKGEHPAWIDSTVKGFKGHFWAPDVIFMNGKYHVYYSCSTFGSPTSAIGLVTSSSLNPDSPNYGWTDQGMVVKSQEKKDFNAIDPSILKDDDGRVYMAYGSFHAGIAGVELDTLTGKIEAGASLSKLAGGRESDWEAACLIREGKYYYLFVNNGLCCKGLNSTYYIVVGRSENPLGPFVDQSGRKLTEGGGTVLLRSQGSRLGPGHVGLLRDGKKLITSIHFYDASEEGKSKFALINMKFKNGWPVLSWD</sequence>
<reference evidence="6 7" key="1">
    <citation type="submission" date="2023-05" db="EMBL/GenBank/DDBJ databases">
        <title>Novel species of genus Flectobacillus isolated from stream in China.</title>
        <authorList>
            <person name="Lu H."/>
        </authorList>
    </citation>
    <scope>NUCLEOTIDE SEQUENCE [LARGE SCALE GENOMIC DNA]</scope>
    <source>
        <strain evidence="6 7">KCTC 42575</strain>
    </source>
</reference>
<dbReference type="Pfam" id="PF04616">
    <property type="entry name" value="Glyco_hydro_43"/>
    <property type="match status" value="1"/>
</dbReference>
<protein>
    <submittedName>
        <fullName evidence="6">Arabinan endo-1,5-alpha-L-arabinosidase</fullName>
    </submittedName>
</protein>
<dbReference type="Gene3D" id="2.115.10.20">
    <property type="entry name" value="Glycosyl hydrolase domain, family 43"/>
    <property type="match status" value="1"/>
</dbReference>
<accession>A0ABT6YG80</accession>
<dbReference type="PANTHER" id="PTHR43301">
    <property type="entry name" value="ARABINAN ENDO-1,5-ALPHA-L-ARABINOSIDASE"/>
    <property type="match status" value="1"/>
</dbReference>
<evidence type="ECO:0000256" key="5">
    <source>
        <dbReference type="PIRNR" id="PIRNR026534"/>
    </source>
</evidence>
<dbReference type="CDD" id="cd08998">
    <property type="entry name" value="GH43_Arb43a-like"/>
    <property type="match status" value="1"/>
</dbReference>
<evidence type="ECO:0000256" key="4">
    <source>
        <dbReference type="ARBA" id="ARBA00023295"/>
    </source>
</evidence>
<evidence type="ECO:0000256" key="1">
    <source>
        <dbReference type="ARBA" id="ARBA00004834"/>
    </source>
</evidence>
<keyword evidence="7" id="KW-1185">Reference proteome</keyword>
<keyword evidence="4 5" id="KW-0326">Glycosidase</keyword>
<comment type="pathway">
    <text evidence="1 5">Glycan metabolism; L-arabinan degradation.</text>
</comment>
<evidence type="ECO:0000313" key="7">
    <source>
        <dbReference type="Proteomes" id="UP001236507"/>
    </source>
</evidence>
<dbReference type="InterPro" id="IPR023296">
    <property type="entry name" value="Glyco_hydro_beta-prop_sf"/>
</dbReference>
<dbReference type="InterPro" id="IPR050727">
    <property type="entry name" value="GH43_arabinanases"/>
</dbReference>
<dbReference type="SUPFAM" id="SSF75005">
    <property type="entry name" value="Arabinanase/levansucrase/invertase"/>
    <property type="match status" value="1"/>
</dbReference>
<proteinExistence type="inferred from homology"/>
<evidence type="ECO:0000256" key="2">
    <source>
        <dbReference type="ARBA" id="ARBA00009865"/>
    </source>
</evidence>
<dbReference type="RefSeq" id="WP_283346689.1">
    <property type="nucleotide sequence ID" value="NZ_JASHIF010000029.1"/>
</dbReference>
<dbReference type="InterPro" id="IPR016840">
    <property type="entry name" value="Glyco_hydro_43_endo_a_Ara-ase"/>
</dbReference>